<dbReference type="AlphaFoldDB" id="A0A5E6M7G9"/>
<proteinExistence type="inferred from homology"/>
<evidence type="ECO:0000256" key="3">
    <source>
        <dbReference type="ARBA" id="ARBA00004370"/>
    </source>
</evidence>
<keyword evidence="10" id="KW-0665">Pyrimidine biosynthesis</keyword>
<gene>
    <name evidence="16" type="primary">DHODH</name>
    <name evidence="16" type="synonym">pyrD</name>
    <name evidence="16" type="ORF">MAMT_00373</name>
</gene>
<dbReference type="EC" id="1.3.5.2" evidence="6 14"/>
<evidence type="ECO:0000256" key="7">
    <source>
        <dbReference type="ARBA" id="ARBA00018366"/>
    </source>
</evidence>
<keyword evidence="9" id="KW-0288">FMN</keyword>
<evidence type="ECO:0000256" key="1">
    <source>
        <dbReference type="ARBA" id="ARBA00001917"/>
    </source>
</evidence>
<dbReference type="PROSITE" id="PS00912">
    <property type="entry name" value="DHODEHASE_2"/>
    <property type="match status" value="1"/>
</dbReference>
<keyword evidence="11 16" id="KW-0560">Oxidoreductase</keyword>
<evidence type="ECO:0000256" key="11">
    <source>
        <dbReference type="ARBA" id="ARBA00023002"/>
    </source>
</evidence>
<dbReference type="SUPFAM" id="SSF51395">
    <property type="entry name" value="FMN-linked oxidoreductases"/>
    <property type="match status" value="1"/>
</dbReference>
<evidence type="ECO:0000256" key="2">
    <source>
        <dbReference type="ARBA" id="ARBA00003125"/>
    </source>
</evidence>
<comment type="pathway">
    <text evidence="4">Pyrimidine metabolism; UMP biosynthesis via de novo pathway; orotate from (S)-dihydroorotate (quinone route): step 1/1.</text>
</comment>
<comment type="subcellular location">
    <subcellularLocation>
        <location evidence="3">Membrane</location>
    </subcellularLocation>
</comment>
<protein>
    <recommendedName>
        <fullName evidence="7 14">Dihydroorotate dehydrogenase (quinone)</fullName>
        <ecNumber evidence="6 14">1.3.5.2</ecNumber>
    </recommendedName>
</protein>
<dbReference type="Pfam" id="PF01180">
    <property type="entry name" value="DHO_dh"/>
    <property type="match status" value="1"/>
</dbReference>
<evidence type="ECO:0000259" key="15">
    <source>
        <dbReference type="Pfam" id="PF01180"/>
    </source>
</evidence>
<comment type="function">
    <text evidence="2">Catalyzes the conversion of dihydroorotate to orotate with quinone as electron acceptor.</text>
</comment>
<dbReference type="InterPro" id="IPR005720">
    <property type="entry name" value="Dihydroorotate_DH_cat"/>
</dbReference>
<dbReference type="GO" id="GO:0006207">
    <property type="term" value="P:'de novo' pyrimidine nucleobase biosynthetic process"/>
    <property type="evidence" value="ECO:0007669"/>
    <property type="project" value="UniProtKB-UniRule"/>
</dbReference>
<evidence type="ECO:0000256" key="13">
    <source>
        <dbReference type="ARBA" id="ARBA00048639"/>
    </source>
</evidence>
<evidence type="ECO:0000313" key="16">
    <source>
        <dbReference type="EMBL" id="VVM04871.1"/>
    </source>
</evidence>
<accession>A0A5E6M7G9</accession>
<evidence type="ECO:0000256" key="14">
    <source>
        <dbReference type="NCBIfam" id="TIGR01036"/>
    </source>
</evidence>
<dbReference type="EMBL" id="CABFVA020000012">
    <property type="protein sequence ID" value="VVM04871.1"/>
    <property type="molecule type" value="Genomic_DNA"/>
</dbReference>
<dbReference type="RefSeq" id="WP_142659239.1">
    <property type="nucleotide sequence ID" value="NZ_CABFVA020000012.1"/>
</dbReference>
<dbReference type="InterPro" id="IPR005719">
    <property type="entry name" value="Dihydroorotate_DH_2"/>
</dbReference>
<feature type="domain" description="Dihydroorotate dehydrogenase catalytic" evidence="15">
    <location>
        <begin position="47"/>
        <end position="329"/>
    </location>
</feature>
<dbReference type="Proteomes" id="UP000334923">
    <property type="component" value="Unassembled WGS sequence"/>
</dbReference>
<evidence type="ECO:0000256" key="4">
    <source>
        <dbReference type="ARBA" id="ARBA00005161"/>
    </source>
</evidence>
<evidence type="ECO:0000256" key="10">
    <source>
        <dbReference type="ARBA" id="ARBA00022975"/>
    </source>
</evidence>
<sequence>MLYRTLLRPLLFCLPPESAHRIALSLCAHSRAEGFLRLLLPPLPSGLERTVWGLRFPSPLGLAAGFDKNGVALATWEALGFGFCEIGTVTPVPQEPNPAPRLQRLPQSEALWNRLGFPSEGAERVALRLARRRAKKQWPNFPVGINVGKSRQTDLDRAAGDYTRAFSLLRPYGDFFVLNLSSPNTPGLRSLQQEKHLQTVLEAVAGANPPPAKPILVKIAPDLGEKELGAILELLLRAPCDGLVATNTLPTPGPRGLVGGLSGRPLAQRSTETIRFLARESAGRLPLVAAGGIFDAADAQEKLDAGAVLLEAYTGFVFRGPSFARDIGLGLLRGRS</sequence>
<dbReference type="NCBIfam" id="TIGR01036">
    <property type="entry name" value="pyrD_sub2"/>
    <property type="match status" value="1"/>
</dbReference>
<evidence type="ECO:0000256" key="8">
    <source>
        <dbReference type="ARBA" id="ARBA00022630"/>
    </source>
</evidence>
<comment type="cofactor">
    <cofactor evidence="1">
        <name>FMN</name>
        <dbReference type="ChEBI" id="CHEBI:58210"/>
    </cofactor>
</comment>
<dbReference type="PIRSF" id="PIRSF000164">
    <property type="entry name" value="DHO_oxidase"/>
    <property type="match status" value="1"/>
</dbReference>
<keyword evidence="12" id="KW-0472">Membrane</keyword>
<evidence type="ECO:0000256" key="5">
    <source>
        <dbReference type="ARBA" id="ARBA00005359"/>
    </source>
</evidence>
<dbReference type="GO" id="GO:0005886">
    <property type="term" value="C:plasma membrane"/>
    <property type="evidence" value="ECO:0007669"/>
    <property type="project" value="TreeGrafter"/>
</dbReference>
<dbReference type="PANTHER" id="PTHR48109:SF4">
    <property type="entry name" value="DIHYDROOROTATE DEHYDROGENASE (QUINONE), MITOCHONDRIAL"/>
    <property type="match status" value="1"/>
</dbReference>
<organism evidence="16 17">
    <name type="scientific">Methylacidimicrobium tartarophylax</name>
    <dbReference type="NCBI Taxonomy" id="1041768"/>
    <lineage>
        <taxon>Bacteria</taxon>
        <taxon>Pseudomonadati</taxon>
        <taxon>Verrucomicrobiota</taxon>
        <taxon>Methylacidimicrobium</taxon>
    </lineage>
</organism>
<dbReference type="PANTHER" id="PTHR48109">
    <property type="entry name" value="DIHYDROOROTATE DEHYDROGENASE (QUINONE), MITOCHONDRIAL-RELATED"/>
    <property type="match status" value="1"/>
</dbReference>
<keyword evidence="17" id="KW-1185">Reference proteome</keyword>
<dbReference type="UniPathway" id="UPA00070">
    <property type="reaction ID" value="UER00946"/>
</dbReference>
<dbReference type="OrthoDB" id="9802377at2"/>
<reference evidence="16 17" key="1">
    <citation type="submission" date="2019-09" db="EMBL/GenBank/DDBJ databases">
        <authorList>
            <person name="Cremers G."/>
        </authorList>
    </citation>
    <scope>NUCLEOTIDE SEQUENCE [LARGE SCALE GENOMIC DNA]</scope>
    <source>
        <strain evidence="16">4A</strain>
    </source>
</reference>
<dbReference type="InterPro" id="IPR013785">
    <property type="entry name" value="Aldolase_TIM"/>
</dbReference>
<evidence type="ECO:0000256" key="12">
    <source>
        <dbReference type="ARBA" id="ARBA00023136"/>
    </source>
</evidence>
<evidence type="ECO:0000256" key="9">
    <source>
        <dbReference type="ARBA" id="ARBA00022643"/>
    </source>
</evidence>
<dbReference type="InterPro" id="IPR050074">
    <property type="entry name" value="DHO_dehydrogenase"/>
</dbReference>
<comment type="similarity">
    <text evidence="5">Belongs to the dihydroorotate dehydrogenase family. Type 2 subfamily.</text>
</comment>
<dbReference type="InterPro" id="IPR001295">
    <property type="entry name" value="Dihydroorotate_DH_CS"/>
</dbReference>
<evidence type="ECO:0000256" key="6">
    <source>
        <dbReference type="ARBA" id="ARBA00012791"/>
    </source>
</evidence>
<keyword evidence="8" id="KW-0285">Flavoprotein</keyword>
<dbReference type="Gene3D" id="3.20.20.70">
    <property type="entry name" value="Aldolase class I"/>
    <property type="match status" value="1"/>
</dbReference>
<dbReference type="GO" id="GO:0044205">
    <property type="term" value="P:'de novo' UMP biosynthetic process"/>
    <property type="evidence" value="ECO:0007669"/>
    <property type="project" value="UniProtKB-UniPathway"/>
</dbReference>
<dbReference type="CDD" id="cd04738">
    <property type="entry name" value="DHOD_2_like"/>
    <property type="match status" value="1"/>
</dbReference>
<dbReference type="GO" id="GO:0005737">
    <property type="term" value="C:cytoplasm"/>
    <property type="evidence" value="ECO:0007669"/>
    <property type="project" value="InterPro"/>
</dbReference>
<dbReference type="NCBIfam" id="NF003652">
    <property type="entry name" value="PRK05286.2-5"/>
    <property type="match status" value="1"/>
</dbReference>
<evidence type="ECO:0000313" key="17">
    <source>
        <dbReference type="Proteomes" id="UP000334923"/>
    </source>
</evidence>
<comment type="catalytic activity">
    <reaction evidence="13">
        <text>(S)-dihydroorotate + a quinone = orotate + a quinol</text>
        <dbReference type="Rhea" id="RHEA:30187"/>
        <dbReference type="ChEBI" id="CHEBI:24646"/>
        <dbReference type="ChEBI" id="CHEBI:30839"/>
        <dbReference type="ChEBI" id="CHEBI:30864"/>
        <dbReference type="ChEBI" id="CHEBI:132124"/>
        <dbReference type="EC" id="1.3.5.2"/>
    </reaction>
</comment>
<dbReference type="GO" id="GO:0106430">
    <property type="term" value="F:dihydroorotate dehydrogenase (quinone) activity"/>
    <property type="evidence" value="ECO:0007669"/>
    <property type="project" value="UniProtKB-EC"/>
</dbReference>
<name>A0A5E6M7G9_9BACT</name>
<dbReference type="InterPro" id="IPR012135">
    <property type="entry name" value="Dihydroorotate_DH_1_2"/>
</dbReference>